<evidence type="ECO:0000256" key="1">
    <source>
        <dbReference type="SAM" id="SignalP"/>
    </source>
</evidence>
<dbReference type="KEGG" id="pseg:D3H65_23550"/>
<dbReference type="InterPro" id="IPR027843">
    <property type="entry name" value="DUF4440"/>
</dbReference>
<dbReference type="EMBL" id="CP032157">
    <property type="protein sequence ID" value="AXY76786.1"/>
    <property type="molecule type" value="Genomic_DNA"/>
</dbReference>
<dbReference type="Gene3D" id="3.10.450.50">
    <property type="match status" value="1"/>
</dbReference>
<protein>
    <submittedName>
        <fullName evidence="3">DUF4440 domain-containing protein</fullName>
    </submittedName>
</protein>
<dbReference type="RefSeq" id="WP_119052663.1">
    <property type="nucleotide sequence ID" value="NZ_CP032157.1"/>
</dbReference>
<dbReference type="SUPFAM" id="SSF54427">
    <property type="entry name" value="NTF2-like"/>
    <property type="match status" value="1"/>
</dbReference>
<dbReference type="AlphaFoldDB" id="A0A3B7MUU8"/>
<keyword evidence="1" id="KW-0732">Signal</keyword>
<dbReference type="Proteomes" id="UP000263900">
    <property type="component" value="Chromosome"/>
</dbReference>
<keyword evidence="4" id="KW-1185">Reference proteome</keyword>
<reference evidence="3 4" key="1">
    <citation type="submission" date="2018-09" db="EMBL/GenBank/DDBJ databases">
        <title>Genome sequencing of strain 6GH32-13.</title>
        <authorList>
            <person name="Weon H.-Y."/>
            <person name="Heo J."/>
            <person name="Kwon S.-W."/>
        </authorList>
    </citation>
    <scope>NUCLEOTIDE SEQUENCE [LARGE SCALE GENOMIC DNA]</scope>
    <source>
        <strain evidence="3 4">5GH32-13</strain>
    </source>
</reference>
<accession>A0A3B7MUU8</accession>
<proteinExistence type="predicted"/>
<evidence type="ECO:0000313" key="3">
    <source>
        <dbReference type="EMBL" id="AXY76786.1"/>
    </source>
</evidence>
<feature type="chain" id="PRO_5017587732" evidence="1">
    <location>
        <begin position="21"/>
        <end position="142"/>
    </location>
</feature>
<dbReference type="Pfam" id="PF14534">
    <property type="entry name" value="DUF4440"/>
    <property type="match status" value="1"/>
</dbReference>
<evidence type="ECO:0000313" key="4">
    <source>
        <dbReference type="Proteomes" id="UP000263900"/>
    </source>
</evidence>
<feature type="domain" description="DUF4440" evidence="2">
    <location>
        <begin position="28"/>
        <end position="136"/>
    </location>
</feature>
<gene>
    <name evidence="3" type="ORF">D3H65_23550</name>
</gene>
<name>A0A3B7MUU8_9BACT</name>
<dbReference type="InterPro" id="IPR032710">
    <property type="entry name" value="NTF2-like_dom_sf"/>
</dbReference>
<evidence type="ECO:0000259" key="2">
    <source>
        <dbReference type="Pfam" id="PF14534"/>
    </source>
</evidence>
<organism evidence="3 4">
    <name type="scientific">Paraflavitalea soli</name>
    <dbReference type="NCBI Taxonomy" id="2315862"/>
    <lineage>
        <taxon>Bacteria</taxon>
        <taxon>Pseudomonadati</taxon>
        <taxon>Bacteroidota</taxon>
        <taxon>Chitinophagia</taxon>
        <taxon>Chitinophagales</taxon>
        <taxon>Chitinophagaceae</taxon>
        <taxon>Paraflavitalea</taxon>
    </lineage>
</organism>
<feature type="signal peptide" evidence="1">
    <location>
        <begin position="1"/>
        <end position="20"/>
    </location>
</feature>
<sequence>MRTLLTAVCLLCFLPMVTLAQSADEKIIRQTLHDQTEAWNKGDLEAFMKGYWNDDSLMFVGKNGVTYGYQNTLANYKKNYNGPDQMGTLTFNLIKVERLSPEYYFVVGKWHLKRNAGDVSGHYNLLFRKIKGTWVIITDHSS</sequence>
<dbReference type="OrthoDB" id="120856at2"/>